<keyword evidence="2" id="KW-1185">Reference proteome</keyword>
<evidence type="ECO:0000313" key="2">
    <source>
        <dbReference type="Proteomes" id="UP001501563"/>
    </source>
</evidence>
<dbReference type="Proteomes" id="UP001501563">
    <property type="component" value="Unassembled WGS sequence"/>
</dbReference>
<sequence>MVLILVERVTRLTVDQAWRRLTDWPRHGAVVPLTRVSVLTPPPTAEGTVFVARTGLGPLTFDDPMRVARWRPPTLCRLVKQGGLVTGWAEIEVHPLGTEGSRVVWREDLAVRLLPALFDGLLGWAGRRMFGRAVDGLLTRDPGPGVGGDVYSPPA</sequence>
<dbReference type="InterPro" id="IPR019587">
    <property type="entry name" value="Polyketide_cyclase/dehydratase"/>
</dbReference>
<evidence type="ECO:0000313" key="1">
    <source>
        <dbReference type="EMBL" id="GAA3846047.1"/>
    </source>
</evidence>
<organism evidence="1 2">
    <name type="scientific">Streptomyces lannensis</name>
    <dbReference type="NCBI Taxonomy" id="766498"/>
    <lineage>
        <taxon>Bacteria</taxon>
        <taxon>Bacillati</taxon>
        <taxon>Actinomycetota</taxon>
        <taxon>Actinomycetes</taxon>
        <taxon>Kitasatosporales</taxon>
        <taxon>Streptomycetaceae</taxon>
        <taxon>Streptomyces</taxon>
    </lineage>
</organism>
<reference evidence="2" key="1">
    <citation type="journal article" date="2019" name="Int. J. Syst. Evol. Microbiol.">
        <title>The Global Catalogue of Microorganisms (GCM) 10K type strain sequencing project: providing services to taxonomists for standard genome sequencing and annotation.</title>
        <authorList>
            <consortium name="The Broad Institute Genomics Platform"/>
            <consortium name="The Broad Institute Genome Sequencing Center for Infectious Disease"/>
            <person name="Wu L."/>
            <person name="Ma J."/>
        </authorList>
    </citation>
    <scope>NUCLEOTIDE SEQUENCE [LARGE SCALE GENOMIC DNA]</scope>
    <source>
        <strain evidence="2">JCM 16578</strain>
    </source>
</reference>
<accession>A0ABP7JK80</accession>
<dbReference type="SUPFAM" id="SSF55961">
    <property type="entry name" value="Bet v1-like"/>
    <property type="match status" value="1"/>
</dbReference>
<dbReference type="EMBL" id="BAAAZA010000001">
    <property type="protein sequence ID" value="GAA3846047.1"/>
    <property type="molecule type" value="Genomic_DNA"/>
</dbReference>
<dbReference type="RefSeq" id="WP_345545656.1">
    <property type="nucleotide sequence ID" value="NZ_BAAAZA010000001.1"/>
</dbReference>
<name>A0ABP7JK80_9ACTN</name>
<gene>
    <name evidence="1" type="ORF">GCM10022207_03540</name>
</gene>
<protein>
    <submittedName>
        <fullName evidence="1">SRPBCC family protein</fullName>
    </submittedName>
</protein>
<dbReference type="InterPro" id="IPR023393">
    <property type="entry name" value="START-like_dom_sf"/>
</dbReference>
<dbReference type="Gene3D" id="3.30.530.20">
    <property type="match status" value="1"/>
</dbReference>
<proteinExistence type="predicted"/>
<comment type="caution">
    <text evidence="1">The sequence shown here is derived from an EMBL/GenBank/DDBJ whole genome shotgun (WGS) entry which is preliminary data.</text>
</comment>
<dbReference type="Pfam" id="PF10604">
    <property type="entry name" value="Polyketide_cyc2"/>
    <property type="match status" value="1"/>
</dbReference>